<keyword evidence="3" id="KW-1185">Reference proteome</keyword>
<keyword evidence="1" id="KW-0732">Signal</keyword>
<feature type="chain" id="PRO_5007277870" description="DUF2946 domain-containing protein" evidence="1">
    <location>
        <begin position="26"/>
        <end position="135"/>
    </location>
</feature>
<feature type="signal peptide" evidence="1">
    <location>
        <begin position="1"/>
        <end position="25"/>
    </location>
</feature>
<dbReference type="Proteomes" id="UP000071778">
    <property type="component" value="Chromosome"/>
</dbReference>
<dbReference type="PATRIC" id="fig|279058.17.peg.1519"/>
<gene>
    <name evidence="2" type="ORF">CAter282_1412</name>
</gene>
<reference evidence="2 3" key="1">
    <citation type="submission" date="2015-11" db="EMBL/GenBank/DDBJ databases">
        <title>Exploring the genomic traits of fungus-feeding bacterial genus Collimonas.</title>
        <authorList>
            <person name="Song C."/>
            <person name="Schmidt R."/>
            <person name="de Jager V."/>
            <person name="Krzyzanowska D."/>
            <person name="Jongedijk E."/>
            <person name="Cankar K."/>
            <person name="Beekwilder J."/>
            <person name="van Veen A."/>
            <person name="de Boer W."/>
            <person name="van Veen J.A."/>
            <person name="Garbeva P."/>
        </authorList>
    </citation>
    <scope>NUCLEOTIDE SEQUENCE [LARGE SCALE GENOMIC DNA]</scope>
    <source>
        <strain evidence="2 3">Ter282</strain>
    </source>
</reference>
<sequence>MFSIIRLKNLLILLLALAIPLQGYAAAAMVFCGSENVTAARTAAATMHASSHHRADLQSAGLTSTSMQGDHHNGAHDKVSHSCSSCAACCIGVIPMPSTLAATQALAITHAIPFPLSGFVGYMPENPERPPSLLA</sequence>
<proteinExistence type="predicted"/>
<evidence type="ECO:0000256" key="1">
    <source>
        <dbReference type="SAM" id="SignalP"/>
    </source>
</evidence>
<evidence type="ECO:0008006" key="4">
    <source>
        <dbReference type="Google" id="ProtNLM"/>
    </source>
</evidence>
<evidence type="ECO:0000313" key="3">
    <source>
        <dbReference type="Proteomes" id="UP000071778"/>
    </source>
</evidence>
<protein>
    <recommendedName>
        <fullName evidence="4">DUF2946 domain-containing protein</fullName>
    </recommendedName>
</protein>
<dbReference type="AlphaFoldDB" id="A0A127QGN2"/>
<organism evidence="2 3">
    <name type="scientific">Collimonas arenae</name>
    <dbReference type="NCBI Taxonomy" id="279058"/>
    <lineage>
        <taxon>Bacteria</taxon>
        <taxon>Pseudomonadati</taxon>
        <taxon>Pseudomonadota</taxon>
        <taxon>Betaproteobacteria</taxon>
        <taxon>Burkholderiales</taxon>
        <taxon>Oxalobacteraceae</taxon>
        <taxon>Collimonas</taxon>
    </lineage>
</organism>
<dbReference type="RefSeq" id="WP_061532797.1">
    <property type="nucleotide sequence ID" value="NZ_CP013233.1"/>
</dbReference>
<name>A0A127QGN2_9BURK</name>
<dbReference type="EMBL" id="CP013235">
    <property type="protein sequence ID" value="AMP09201.1"/>
    <property type="molecule type" value="Genomic_DNA"/>
</dbReference>
<accession>A0A127QGN2</accession>
<evidence type="ECO:0000313" key="2">
    <source>
        <dbReference type="EMBL" id="AMP09201.1"/>
    </source>
</evidence>